<feature type="region of interest" description="Disordered" evidence="1">
    <location>
        <begin position="133"/>
        <end position="165"/>
    </location>
</feature>
<evidence type="ECO:0000256" key="1">
    <source>
        <dbReference type="SAM" id="MobiDB-lite"/>
    </source>
</evidence>
<reference evidence="2 3" key="1">
    <citation type="submission" date="2013-12" db="EMBL/GenBank/DDBJ databases">
        <title>The Genome Sequence of Candida albicans P78048.</title>
        <authorList>
            <consortium name="The Broad Institute Genome Sequencing Platform"/>
            <consortium name="The Broad Institute Genome Sequencing Center for Infectious Disease"/>
            <person name="Cuomo C."/>
            <person name="Bennett R."/>
            <person name="Hirakawa M."/>
            <person name="Noverr M."/>
            <person name="Mitchell A."/>
            <person name="Young S.K."/>
            <person name="Zeng Q."/>
            <person name="Gargeya S."/>
            <person name="Fitzgerald M."/>
            <person name="Abouelleil A."/>
            <person name="Alvarado L."/>
            <person name="Berlin A.M."/>
            <person name="Chapman S.B."/>
            <person name="Dewar J."/>
            <person name="Goldberg J."/>
            <person name="Griggs A."/>
            <person name="Gujja S."/>
            <person name="Hansen M."/>
            <person name="Howarth C."/>
            <person name="Imamovic A."/>
            <person name="Larimer J."/>
            <person name="McCowan C."/>
            <person name="Murphy C."/>
            <person name="Pearson M."/>
            <person name="Priest M."/>
            <person name="Roberts A."/>
            <person name="Saif S."/>
            <person name="Shea T."/>
            <person name="Sykes S."/>
            <person name="Wortman J."/>
            <person name="Nusbaum C."/>
            <person name="Birren B."/>
        </authorList>
    </citation>
    <scope>NUCLEOTIDE SEQUENCE [LARGE SCALE GENOMIC DNA]</scope>
    <source>
        <strain evidence="2 3">P78048</strain>
    </source>
</reference>
<gene>
    <name evidence="2" type="ORF">MG3_05707</name>
</gene>
<dbReference type="AlphaFoldDB" id="A0AB34PLV6"/>
<feature type="compositionally biased region" description="Polar residues" evidence="1">
    <location>
        <begin position="133"/>
        <end position="149"/>
    </location>
</feature>
<dbReference type="Proteomes" id="UP000030161">
    <property type="component" value="Unassembled WGS sequence"/>
</dbReference>
<name>A0AB34PLV6_CANAX</name>
<sequence length="312" mass="36790">MSSVRKIAAYLERKEDLSQEYNSLKEVFKDEPDYEGLANVFEILKFLDQLIYEYHVHKSYLQCTKGPINDFERKLLAEMEKTIKQLEDDVSLPYLIENAQNLALIRRELFENAHEGGRLIHAYELQNPSSKMMIRSSQPSRPFTTLSDQLHSSKSTPSHSKSPLQLSSNVSEHHALIQSPKEMRNLARAMTWSKRCTDIVFEAGKLDANLTQKYQYISSHIEDEFGYQFCRDFSRYLYLHYIEGDAAKFREDFDKAYIKYLDFSTQKVSELIEKDLKINRKVCRYGIWLREIFQRTYGKITEPPENFLYTDH</sequence>
<evidence type="ECO:0000313" key="2">
    <source>
        <dbReference type="EMBL" id="KGR04578.1"/>
    </source>
</evidence>
<dbReference type="EMBL" id="AJIX01000042">
    <property type="protein sequence ID" value="KGR04578.1"/>
    <property type="molecule type" value="Genomic_DNA"/>
</dbReference>
<proteinExistence type="predicted"/>
<evidence type="ECO:0000313" key="3">
    <source>
        <dbReference type="Proteomes" id="UP000030161"/>
    </source>
</evidence>
<protein>
    <submittedName>
        <fullName evidence="2">Uncharacterized protein</fullName>
    </submittedName>
</protein>
<comment type="caution">
    <text evidence="2">The sequence shown here is derived from an EMBL/GenBank/DDBJ whole genome shotgun (WGS) entry which is preliminary data.</text>
</comment>
<organism evidence="2 3">
    <name type="scientific">Candida albicans P78048</name>
    <dbReference type="NCBI Taxonomy" id="1094989"/>
    <lineage>
        <taxon>Eukaryota</taxon>
        <taxon>Fungi</taxon>
        <taxon>Dikarya</taxon>
        <taxon>Ascomycota</taxon>
        <taxon>Saccharomycotina</taxon>
        <taxon>Pichiomycetes</taxon>
        <taxon>Debaryomycetaceae</taxon>
        <taxon>Candida/Lodderomyces clade</taxon>
        <taxon>Candida</taxon>
    </lineage>
</organism>
<accession>A0AB34PLV6</accession>
<feature type="compositionally biased region" description="Low complexity" evidence="1">
    <location>
        <begin position="150"/>
        <end position="164"/>
    </location>
</feature>